<dbReference type="STRING" id="349124.Hhal_1201"/>
<dbReference type="InterPro" id="IPR029016">
    <property type="entry name" value="GAF-like_dom_sf"/>
</dbReference>
<dbReference type="Gene3D" id="3.30.450.40">
    <property type="match status" value="1"/>
</dbReference>
<dbReference type="AlphaFoldDB" id="A1WWB4"/>
<protein>
    <recommendedName>
        <fullName evidence="3">Phytochrome sensor protein</fullName>
    </recommendedName>
</protein>
<gene>
    <name evidence="1" type="ordered locus">Hhal_1201</name>
</gene>
<evidence type="ECO:0000313" key="2">
    <source>
        <dbReference type="Proteomes" id="UP000000647"/>
    </source>
</evidence>
<dbReference type="EMBL" id="CP000544">
    <property type="protein sequence ID" value="ABM61976.1"/>
    <property type="molecule type" value="Genomic_DNA"/>
</dbReference>
<evidence type="ECO:0000313" key="1">
    <source>
        <dbReference type="EMBL" id="ABM61976.1"/>
    </source>
</evidence>
<dbReference type="Proteomes" id="UP000000647">
    <property type="component" value="Chromosome"/>
</dbReference>
<reference evidence="1 2" key="2">
    <citation type="journal article" date="2013" name="Stand. Genomic Sci.">
        <title>Complete genome sequence of Halorhodospira halophila SL1.</title>
        <authorList>
            <person name="Challacombe J.F."/>
            <person name="Majid S."/>
            <person name="Deole R."/>
            <person name="Brettin T.S."/>
            <person name="Bruce D."/>
            <person name="Delano S.F."/>
            <person name="Detter J.C."/>
            <person name="Gleasner C.D."/>
            <person name="Han C.S."/>
            <person name="Misra M."/>
            <person name="Reitenga K.G."/>
            <person name="Mikhailova N."/>
            <person name="Woyke T."/>
            <person name="Pitluck S."/>
            <person name="Nolan M."/>
            <person name="Land M.L."/>
            <person name="Saunders E."/>
            <person name="Tapia R."/>
            <person name="Lapidus A."/>
            <person name="Ivanova N."/>
            <person name="Hoff W.D."/>
        </authorList>
    </citation>
    <scope>NUCLEOTIDE SEQUENCE [LARGE SCALE GENOMIC DNA]</scope>
    <source>
        <strain evidence="2">DSM 244 / SL1</strain>
    </source>
</reference>
<dbReference type="HOGENOM" id="CLU_073320_1_0_6"/>
<proteinExistence type="predicted"/>
<dbReference type="InterPro" id="IPR007435">
    <property type="entry name" value="DUF484"/>
</dbReference>
<reference evidence="2" key="1">
    <citation type="submission" date="2006-12" db="EMBL/GenBank/DDBJ databases">
        <title>Complete sequence of Halorhodospira halophila SL1.</title>
        <authorList>
            <consortium name="US DOE Joint Genome Institute"/>
            <person name="Copeland A."/>
            <person name="Lucas S."/>
            <person name="Lapidus A."/>
            <person name="Barry K."/>
            <person name="Detter J.C."/>
            <person name="Glavina del Rio T."/>
            <person name="Hammon N."/>
            <person name="Israni S."/>
            <person name="Dalin E."/>
            <person name="Tice H."/>
            <person name="Pitluck S."/>
            <person name="Saunders E."/>
            <person name="Brettin T."/>
            <person name="Bruce D."/>
            <person name="Han C."/>
            <person name="Tapia R."/>
            <person name="Schmutz J."/>
            <person name="Larimer F."/>
            <person name="Land M."/>
            <person name="Hauser L."/>
            <person name="Kyrpides N."/>
            <person name="Mikhailova N."/>
            <person name="Hoff W."/>
            <person name="Richardson P."/>
        </authorList>
    </citation>
    <scope>NUCLEOTIDE SEQUENCE [LARGE SCALE GENOMIC DNA]</scope>
    <source>
        <strain evidence="2">DSM 244 / SL1</strain>
    </source>
</reference>
<organism evidence="1 2">
    <name type="scientific">Halorhodospira halophila (strain DSM 244 / SL1)</name>
    <name type="common">Ectothiorhodospira halophila (strain DSM 244 / SL1)</name>
    <dbReference type="NCBI Taxonomy" id="349124"/>
    <lineage>
        <taxon>Bacteria</taxon>
        <taxon>Pseudomonadati</taxon>
        <taxon>Pseudomonadota</taxon>
        <taxon>Gammaproteobacteria</taxon>
        <taxon>Chromatiales</taxon>
        <taxon>Ectothiorhodospiraceae</taxon>
        <taxon>Halorhodospira</taxon>
    </lineage>
</organism>
<dbReference type="OrthoDB" id="8525200at2"/>
<dbReference type="Pfam" id="PF04340">
    <property type="entry name" value="DUF484"/>
    <property type="match status" value="1"/>
</dbReference>
<dbReference type="RefSeq" id="WP_011813999.1">
    <property type="nucleotide sequence ID" value="NC_008789.1"/>
</dbReference>
<dbReference type="KEGG" id="hha:Hhal_1201"/>
<dbReference type="eggNOG" id="COG3159">
    <property type="taxonomic scope" value="Bacteria"/>
</dbReference>
<dbReference type="SUPFAM" id="SSF55781">
    <property type="entry name" value="GAF domain-like"/>
    <property type="match status" value="1"/>
</dbReference>
<accession>A1WWB4</accession>
<sequence>MTESAKRDEAPLLDEAEVAAYLAEHPDLLHRHPELLARLELRHDCGDATSLIEHQVRVLREESAGLRRRLDDMVRVARQNEGTAERLHELTLDLFAADDLQAAVEALRAGLREGFQADAVGLLLIAPEAAGGETHAPIPEILDAGDPALTCFRPLLERGRPSCGTPTEAQVRTIFPDTETAVASAALVPMIDERAVGVLGIGSSDPQRYHPGQGTVFLRRLGTTAARVLDRLLHRG</sequence>
<name>A1WWB4_HALHL</name>
<dbReference type="PANTHER" id="PTHR38765:SF1">
    <property type="entry name" value="DUF484 DOMAIN-CONTAINING PROTEIN"/>
    <property type="match status" value="1"/>
</dbReference>
<dbReference type="PANTHER" id="PTHR38765">
    <property type="entry name" value="DUF484 DOMAIN-CONTAINING PROTEIN"/>
    <property type="match status" value="1"/>
</dbReference>
<keyword evidence="2" id="KW-1185">Reference proteome</keyword>
<evidence type="ECO:0008006" key="3">
    <source>
        <dbReference type="Google" id="ProtNLM"/>
    </source>
</evidence>